<keyword evidence="4" id="KW-1185">Reference proteome</keyword>
<evidence type="ECO:0000259" key="2">
    <source>
        <dbReference type="Pfam" id="PF06568"/>
    </source>
</evidence>
<dbReference type="Proteomes" id="UP000477849">
    <property type="component" value="Unassembled WGS sequence"/>
</dbReference>
<comment type="caution">
    <text evidence="3">The sequence shown here is derived from an EMBL/GenBank/DDBJ whole genome shotgun (WGS) entry which is preliminary data.</text>
</comment>
<reference evidence="3 4" key="1">
    <citation type="submission" date="2020-02" db="EMBL/GenBank/DDBJ databases">
        <title>Genome sequence of the type strain CCBAU10050 of Rhizobium daejeonense.</title>
        <authorList>
            <person name="Gao J."/>
            <person name="Sun J."/>
        </authorList>
    </citation>
    <scope>NUCLEOTIDE SEQUENCE [LARGE SCALE GENOMIC DNA]</scope>
    <source>
        <strain evidence="3 4">CCBAU10050</strain>
    </source>
</reference>
<dbReference type="InterPro" id="IPR009506">
    <property type="entry name" value="YjiS-like"/>
</dbReference>
<dbReference type="Pfam" id="PF06568">
    <property type="entry name" value="YjiS-like"/>
    <property type="match status" value="1"/>
</dbReference>
<sequence length="99" mass="11126">MSTTERMIELDIALPRQTPIQRLVAALVTVRSVWHAMRNRRAANCLAELDDFQLRDIGLTRSEVNRILGMSGIADDPSQQLSHAARNHARRALRGLPVD</sequence>
<evidence type="ECO:0000313" key="4">
    <source>
        <dbReference type="Proteomes" id="UP000477849"/>
    </source>
</evidence>
<protein>
    <submittedName>
        <fullName evidence="3">DUF1127 domain-containing protein</fullName>
    </submittedName>
</protein>
<dbReference type="RefSeq" id="WP_163903640.1">
    <property type="nucleotide sequence ID" value="NZ_CP048427.1"/>
</dbReference>
<organism evidence="3 4">
    <name type="scientific">Rhizobium daejeonense</name>
    <dbReference type="NCBI Taxonomy" id="240521"/>
    <lineage>
        <taxon>Bacteria</taxon>
        <taxon>Pseudomonadati</taxon>
        <taxon>Pseudomonadota</taxon>
        <taxon>Alphaproteobacteria</taxon>
        <taxon>Hyphomicrobiales</taxon>
        <taxon>Rhizobiaceae</taxon>
        <taxon>Rhizobium/Agrobacterium group</taxon>
        <taxon>Rhizobium</taxon>
    </lineage>
</organism>
<evidence type="ECO:0000256" key="1">
    <source>
        <dbReference type="SAM" id="MobiDB-lite"/>
    </source>
</evidence>
<accession>A0A6M1RXW8</accession>
<dbReference type="EMBL" id="JAAKZH010000002">
    <property type="protein sequence ID" value="NGO63735.1"/>
    <property type="molecule type" value="Genomic_DNA"/>
</dbReference>
<gene>
    <name evidence="3" type="ORF">G6N76_08600</name>
</gene>
<name>A0A6M1RXW8_9HYPH</name>
<proteinExistence type="predicted"/>
<feature type="region of interest" description="Disordered" evidence="1">
    <location>
        <begin position="78"/>
        <end position="99"/>
    </location>
</feature>
<dbReference type="AlphaFoldDB" id="A0A6M1RXW8"/>
<feature type="domain" description="YjiS-like" evidence="2">
    <location>
        <begin position="31"/>
        <end position="64"/>
    </location>
</feature>
<evidence type="ECO:0000313" key="3">
    <source>
        <dbReference type="EMBL" id="NGO63735.1"/>
    </source>
</evidence>